<name>A0A3M0G999_9ACTN</name>
<keyword evidence="2" id="KW-0677">Repeat</keyword>
<dbReference type="OrthoDB" id="2643438at2"/>
<comment type="caution">
    <text evidence="3">The sequence shown here is derived from an EMBL/GenBank/DDBJ whole genome shotgun (WGS) entry which is preliminary data.</text>
</comment>
<protein>
    <submittedName>
        <fullName evidence="3">Acyltransferase</fullName>
    </submittedName>
</protein>
<evidence type="ECO:0000256" key="2">
    <source>
        <dbReference type="ARBA" id="ARBA00022737"/>
    </source>
</evidence>
<dbReference type="InterPro" id="IPR011004">
    <property type="entry name" value="Trimer_LpxA-like_sf"/>
</dbReference>
<keyword evidence="3" id="KW-0012">Acyltransferase</keyword>
<dbReference type="InterPro" id="IPR018357">
    <property type="entry name" value="Hexapep_transf_CS"/>
</dbReference>
<dbReference type="EMBL" id="REFW01000004">
    <property type="protein sequence ID" value="RMB58153.1"/>
    <property type="molecule type" value="Genomic_DNA"/>
</dbReference>
<dbReference type="GO" id="GO:0016746">
    <property type="term" value="F:acyltransferase activity"/>
    <property type="evidence" value="ECO:0007669"/>
    <property type="project" value="UniProtKB-KW"/>
</dbReference>
<dbReference type="SUPFAM" id="SSF51161">
    <property type="entry name" value="Trimeric LpxA-like enzymes"/>
    <property type="match status" value="1"/>
</dbReference>
<dbReference type="PANTHER" id="PTHR23416">
    <property type="entry name" value="SIALIC ACID SYNTHASE-RELATED"/>
    <property type="match status" value="1"/>
</dbReference>
<sequence length="197" mass="20800">MIHKVNLGNLRRHFWAYLRAAGRGHLGARVGRGVKMGGPGTYDLRRGSTITDDVRIWVGEGATLTLMPGAKLGDRCIVNVESEVILGPNTRVSWNVQILDTDFHWLRGEDGRIRPHTRPIVIEGDVLVGTGAMLLKGVTVGRGAVVAAGAVVRRDVAAGAVVAGNPAVEVGRVTGWGSARPEGLMPDTATGPSAEKS</sequence>
<dbReference type="Pfam" id="PF00132">
    <property type="entry name" value="Hexapep"/>
    <property type="match status" value="1"/>
</dbReference>
<keyword evidence="1 3" id="KW-0808">Transferase</keyword>
<dbReference type="Gene3D" id="2.160.10.10">
    <property type="entry name" value="Hexapeptide repeat proteins"/>
    <property type="match status" value="1"/>
</dbReference>
<organism evidence="3 4">
    <name type="scientific">Tessaracoccus antarcticus</name>
    <dbReference type="NCBI Taxonomy" id="2479848"/>
    <lineage>
        <taxon>Bacteria</taxon>
        <taxon>Bacillati</taxon>
        <taxon>Actinomycetota</taxon>
        <taxon>Actinomycetes</taxon>
        <taxon>Propionibacteriales</taxon>
        <taxon>Propionibacteriaceae</taxon>
        <taxon>Tessaracoccus</taxon>
    </lineage>
</organism>
<dbReference type="PROSITE" id="PS00101">
    <property type="entry name" value="HEXAPEP_TRANSFERASES"/>
    <property type="match status" value="1"/>
</dbReference>
<evidence type="ECO:0000313" key="4">
    <source>
        <dbReference type="Proteomes" id="UP000275256"/>
    </source>
</evidence>
<reference evidence="3 4" key="1">
    <citation type="submission" date="2018-10" db="EMBL/GenBank/DDBJ databases">
        <title>Tessaracoccus antarcticuss sp. nov., isolated from sediment.</title>
        <authorList>
            <person name="Zhou L.Y."/>
            <person name="Du Z.J."/>
        </authorList>
    </citation>
    <scope>NUCLEOTIDE SEQUENCE [LARGE SCALE GENOMIC DNA]</scope>
    <source>
        <strain evidence="3 4">JDX10</strain>
    </source>
</reference>
<evidence type="ECO:0000313" key="3">
    <source>
        <dbReference type="EMBL" id="RMB58153.1"/>
    </source>
</evidence>
<evidence type="ECO:0000256" key="1">
    <source>
        <dbReference type="ARBA" id="ARBA00022679"/>
    </source>
</evidence>
<proteinExistence type="predicted"/>
<keyword evidence="4" id="KW-1185">Reference proteome</keyword>
<dbReference type="InterPro" id="IPR001451">
    <property type="entry name" value="Hexapep"/>
</dbReference>
<dbReference type="Proteomes" id="UP000275256">
    <property type="component" value="Unassembled WGS sequence"/>
</dbReference>
<dbReference type="RefSeq" id="WP_121902191.1">
    <property type="nucleotide sequence ID" value="NZ_REFW01000004.1"/>
</dbReference>
<dbReference type="InterPro" id="IPR051159">
    <property type="entry name" value="Hexapeptide_acetyltransf"/>
</dbReference>
<accession>A0A3M0G999</accession>
<dbReference type="AlphaFoldDB" id="A0A3M0G999"/>
<gene>
    <name evidence="3" type="ORF">EAX62_13115</name>
</gene>